<keyword evidence="1" id="KW-0812">Transmembrane</keyword>
<reference evidence="2 5" key="2">
    <citation type="submission" date="2021-03" db="EMBL/GenBank/DDBJ databases">
        <title>Whole genome shotgun sequence of Salinispora arenicola NBRC 105043.</title>
        <authorList>
            <person name="Komaki H."/>
            <person name="Tamura T."/>
        </authorList>
    </citation>
    <scope>NUCLEOTIDE SEQUENCE [LARGE SCALE GENOMIC DNA]</scope>
    <source>
        <strain evidence="2 5">NBRC 105043</strain>
    </source>
</reference>
<dbReference type="AlphaFoldDB" id="A0A542XUU1"/>
<dbReference type="Proteomes" id="UP000315983">
    <property type="component" value="Unassembled WGS sequence"/>
</dbReference>
<reference evidence="3 4" key="1">
    <citation type="submission" date="2019-06" db="EMBL/GenBank/DDBJ databases">
        <title>Sequencing the genomes of 1000 actinobacteria strains.</title>
        <authorList>
            <person name="Klenk H.-P."/>
        </authorList>
    </citation>
    <scope>NUCLEOTIDE SEQUENCE [LARGE SCALE GENOMIC DNA]</scope>
    <source>
        <strain evidence="3 4">DSM 44819</strain>
    </source>
</reference>
<evidence type="ECO:0000313" key="4">
    <source>
        <dbReference type="Proteomes" id="UP000315983"/>
    </source>
</evidence>
<name>A0A542XUU1_SALAC</name>
<protein>
    <submittedName>
        <fullName evidence="3">Uncharacterized protein</fullName>
    </submittedName>
</protein>
<keyword evidence="1" id="KW-1133">Transmembrane helix</keyword>
<keyword evidence="5" id="KW-1185">Reference proteome</keyword>
<accession>A0A542XUU1</accession>
<dbReference type="EMBL" id="BOQM01000001">
    <property type="protein sequence ID" value="GIM81505.1"/>
    <property type="molecule type" value="Genomic_DNA"/>
</dbReference>
<evidence type="ECO:0000313" key="5">
    <source>
        <dbReference type="Proteomes" id="UP000677457"/>
    </source>
</evidence>
<dbReference type="GeneID" id="93773953"/>
<evidence type="ECO:0000313" key="3">
    <source>
        <dbReference type="EMBL" id="TQL39572.1"/>
    </source>
</evidence>
<comment type="caution">
    <text evidence="3">The sequence shown here is derived from an EMBL/GenBank/DDBJ whole genome shotgun (WGS) entry which is preliminary data.</text>
</comment>
<gene>
    <name evidence="3" type="ORF">FB564_4838</name>
    <name evidence="2" type="ORF">Sar04_02580</name>
</gene>
<sequence>MIHDFLISVIRTAVPVAVGAALAWLASEAGIVLDTDSSTALTAGVVAVTVAVYYALARVLETRWPWLGVLLGRRAKPVYEVSRTNKSQTEALGKS</sequence>
<dbReference type="Proteomes" id="UP000677457">
    <property type="component" value="Unassembled WGS sequence"/>
</dbReference>
<feature type="transmembrane region" description="Helical" evidence="1">
    <location>
        <begin position="12"/>
        <end position="33"/>
    </location>
</feature>
<feature type="transmembrane region" description="Helical" evidence="1">
    <location>
        <begin position="39"/>
        <end position="56"/>
    </location>
</feature>
<proteinExistence type="predicted"/>
<keyword evidence="1" id="KW-0472">Membrane</keyword>
<evidence type="ECO:0000256" key="1">
    <source>
        <dbReference type="SAM" id="Phobius"/>
    </source>
</evidence>
<evidence type="ECO:0000313" key="2">
    <source>
        <dbReference type="EMBL" id="GIM81505.1"/>
    </source>
</evidence>
<dbReference type="RefSeq" id="WP_018801862.1">
    <property type="nucleotide sequence ID" value="NZ_BOQM01000001.1"/>
</dbReference>
<dbReference type="EMBL" id="VFOL01000001">
    <property type="protein sequence ID" value="TQL39572.1"/>
    <property type="molecule type" value="Genomic_DNA"/>
</dbReference>
<organism evidence="3 4">
    <name type="scientific">Salinispora arenicola</name>
    <dbReference type="NCBI Taxonomy" id="168697"/>
    <lineage>
        <taxon>Bacteria</taxon>
        <taxon>Bacillati</taxon>
        <taxon>Actinomycetota</taxon>
        <taxon>Actinomycetes</taxon>
        <taxon>Micromonosporales</taxon>
        <taxon>Micromonosporaceae</taxon>
        <taxon>Salinispora</taxon>
    </lineage>
</organism>